<dbReference type="RefSeq" id="WP_008241734.1">
    <property type="nucleotide sequence ID" value="NZ_JAQIBC010000006.1"/>
</dbReference>
<comment type="caution">
    <text evidence="1">The sequence shown here is derived from an EMBL/GenBank/DDBJ whole genome shotgun (WGS) entry which is preliminary data.</text>
</comment>
<gene>
    <name evidence="1" type="ORF">PF327_08825</name>
</gene>
<organism evidence="1 2">
    <name type="scientific">Sulfurovum xiamenensis</name>
    <dbReference type="NCBI Taxonomy" id="3019066"/>
    <lineage>
        <taxon>Bacteria</taxon>
        <taxon>Pseudomonadati</taxon>
        <taxon>Campylobacterota</taxon>
        <taxon>Epsilonproteobacteria</taxon>
        <taxon>Campylobacterales</taxon>
        <taxon>Sulfurovaceae</taxon>
        <taxon>Sulfurovum</taxon>
    </lineage>
</organism>
<proteinExistence type="predicted"/>
<keyword evidence="2" id="KW-1185">Reference proteome</keyword>
<reference evidence="1" key="1">
    <citation type="submission" date="2023-01" db="EMBL/GenBank/DDBJ databases">
        <title>Sulfurovum sp. XTW-4 genome assembly.</title>
        <authorList>
            <person name="Wang J."/>
        </authorList>
    </citation>
    <scope>NUCLEOTIDE SEQUENCE</scope>
    <source>
        <strain evidence="1">XTW-4</strain>
    </source>
</reference>
<evidence type="ECO:0000313" key="2">
    <source>
        <dbReference type="Proteomes" id="UP001169066"/>
    </source>
</evidence>
<name>A0ABT7QTC7_9BACT</name>
<evidence type="ECO:0000313" key="1">
    <source>
        <dbReference type="EMBL" id="MDM5264296.1"/>
    </source>
</evidence>
<dbReference type="Proteomes" id="UP001169066">
    <property type="component" value="Unassembled WGS sequence"/>
</dbReference>
<dbReference type="EMBL" id="JAQIBC010000006">
    <property type="protein sequence ID" value="MDM5264296.1"/>
    <property type="molecule type" value="Genomic_DNA"/>
</dbReference>
<evidence type="ECO:0008006" key="3">
    <source>
        <dbReference type="Google" id="ProtNLM"/>
    </source>
</evidence>
<sequence>MKKFFLYVFLALAILGAIFTYILYSEGAFESYEPETKSDLKPFMKCEAGKCGTGKCATGKPETAEKSDLGPSMKCEAGKCSTGKCG</sequence>
<accession>A0ABT7QTC7</accession>
<protein>
    <recommendedName>
        <fullName evidence="3">Low-complexity protein</fullName>
    </recommendedName>
</protein>